<feature type="region of interest" description="Disordered" evidence="1">
    <location>
        <begin position="80"/>
        <end position="136"/>
    </location>
</feature>
<proteinExistence type="predicted"/>
<organism evidence="2 3">
    <name type="scientific">Escallonia herrerae</name>
    <dbReference type="NCBI Taxonomy" id="1293975"/>
    <lineage>
        <taxon>Eukaryota</taxon>
        <taxon>Viridiplantae</taxon>
        <taxon>Streptophyta</taxon>
        <taxon>Embryophyta</taxon>
        <taxon>Tracheophyta</taxon>
        <taxon>Spermatophyta</taxon>
        <taxon>Magnoliopsida</taxon>
        <taxon>eudicotyledons</taxon>
        <taxon>Gunneridae</taxon>
        <taxon>Pentapetalae</taxon>
        <taxon>asterids</taxon>
        <taxon>campanulids</taxon>
        <taxon>Escalloniales</taxon>
        <taxon>Escalloniaceae</taxon>
        <taxon>Escallonia</taxon>
    </lineage>
</organism>
<dbReference type="EMBL" id="JAVXUP010000066">
    <property type="protein sequence ID" value="KAK3039999.1"/>
    <property type="molecule type" value="Genomic_DNA"/>
</dbReference>
<feature type="compositionally biased region" description="Polar residues" evidence="1">
    <location>
        <begin position="81"/>
        <end position="103"/>
    </location>
</feature>
<reference evidence="2" key="1">
    <citation type="submission" date="2022-12" db="EMBL/GenBank/DDBJ databases">
        <title>Draft genome assemblies for two species of Escallonia (Escalloniales).</title>
        <authorList>
            <person name="Chanderbali A."/>
            <person name="Dervinis C."/>
            <person name="Anghel I."/>
            <person name="Soltis D."/>
            <person name="Soltis P."/>
            <person name="Zapata F."/>
        </authorList>
    </citation>
    <scope>NUCLEOTIDE SEQUENCE</scope>
    <source>
        <strain evidence="2">UCBG64.0493</strain>
        <tissue evidence="2">Leaf</tissue>
    </source>
</reference>
<keyword evidence="3" id="KW-1185">Reference proteome</keyword>
<protein>
    <submittedName>
        <fullName evidence="2">Uncharacterized protein</fullName>
    </submittedName>
</protein>
<dbReference type="Proteomes" id="UP001188597">
    <property type="component" value="Unassembled WGS sequence"/>
</dbReference>
<evidence type="ECO:0000313" key="2">
    <source>
        <dbReference type="EMBL" id="KAK3039999.1"/>
    </source>
</evidence>
<name>A0AA88X5X4_9ASTE</name>
<comment type="caution">
    <text evidence="2">The sequence shown here is derived from an EMBL/GenBank/DDBJ whole genome shotgun (WGS) entry which is preliminary data.</text>
</comment>
<gene>
    <name evidence="2" type="ORF">RJ639_027189</name>
</gene>
<sequence>MDMKPFKLDIDELIPDFAENLPPSAPLVVPKRRIHAARRLADASEAVNVENIKHIAEDKSLIGDVLEKTTEDWNAQEEMFYQQTGFRQRPAQESQQQEMNGTLEQLKGNETSEEQEDDNDFGKELEEALQFEDDDE</sequence>
<evidence type="ECO:0000256" key="1">
    <source>
        <dbReference type="SAM" id="MobiDB-lite"/>
    </source>
</evidence>
<accession>A0AA88X5X4</accession>
<feature type="compositionally biased region" description="Acidic residues" evidence="1">
    <location>
        <begin position="127"/>
        <end position="136"/>
    </location>
</feature>
<dbReference type="AlphaFoldDB" id="A0AA88X5X4"/>
<evidence type="ECO:0000313" key="3">
    <source>
        <dbReference type="Proteomes" id="UP001188597"/>
    </source>
</evidence>